<reference evidence="4" key="3">
    <citation type="submission" date="2025-09" db="UniProtKB">
        <authorList>
            <consortium name="Ensembl"/>
        </authorList>
    </citation>
    <scope>IDENTIFICATION</scope>
    <source>
        <strain evidence="4">Thoroughbred</strain>
    </source>
</reference>
<dbReference type="Gene3D" id="3.30.250.20">
    <property type="entry name" value="L1 transposable element, C-terminal domain"/>
    <property type="match status" value="1"/>
</dbReference>
<organism evidence="4 5">
    <name type="scientific">Equus caballus</name>
    <name type="common">Horse</name>
    <dbReference type="NCBI Taxonomy" id="9796"/>
    <lineage>
        <taxon>Eukaryota</taxon>
        <taxon>Metazoa</taxon>
        <taxon>Chordata</taxon>
        <taxon>Craniata</taxon>
        <taxon>Vertebrata</taxon>
        <taxon>Euteleostomi</taxon>
        <taxon>Mammalia</taxon>
        <taxon>Eutheria</taxon>
        <taxon>Laurasiatheria</taxon>
        <taxon>Perissodactyla</taxon>
        <taxon>Equidae</taxon>
        <taxon>Equus</taxon>
    </lineage>
</organism>
<dbReference type="GeneTree" id="ENSGT01150000286982"/>
<dbReference type="GO" id="GO:1990904">
    <property type="term" value="C:ribonucleoprotein complex"/>
    <property type="evidence" value="ECO:0000318"/>
    <property type="project" value="GO_Central"/>
</dbReference>
<dbReference type="InterPro" id="IPR035300">
    <property type="entry name" value="L1_dsRBD"/>
</dbReference>
<accession>A0A9L0TSD6</accession>
<dbReference type="Pfam" id="PF17490">
    <property type="entry name" value="Tnp_22_dsRBD"/>
    <property type="match status" value="1"/>
</dbReference>
<evidence type="ECO:0000313" key="5">
    <source>
        <dbReference type="Proteomes" id="UP000002281"/>
    </source>
</evidence>
<evidence type="ECO:0000256" key="1">
    <source>
        <dbReference type="ARBA" id="ARBA00061640"/>
    </source>
</evidence>
<dbReference type="FunFam" id="3.30.70.1820:FF:000002">
    <property type="entry name" value="LINE-1 retrotransposable element ORF1 protein"/>
    <property type="match status" value="1"/>
</dbReference>
<feature type="domain" description="L1 transposable element RRM" evidence="2">
    <location>
        <begin position="14"/>
        <end position="104"/>
    </location>
</feature>
<dbReference type="InterPro" id="IPR043636">
    <property type="entry name" value="L1_RRM_dom"/>
</dbReference>
<dbReference type="Proteomes" id="UP000002281">
    <property type="component" value="Chromosome 26"/>
</dbReference>
<dbReference type="InterPro" id="IPR004244">
    <property type="entry name" value="Transposase_22"/>
</dbReference>
<keyword evidence="5" id="KW-1185">Reference proteome</keyword>
<dbReference type="Gene3D" id="3.30.70.1820">
    <property type="entry name" value="L1 transposable element, RRM domain"/>
    <property type="match status" value="1"/>
</dbReference>
<reference evidence="4" key="2">
    <citation type="submission" date="2025-08" db="UniProtKB">
        <authorList>
            <consortium name="Ensembl"/>
        </authorList>
    </citation>
    <scope>IDENTIFICATION</scope>
    <source>
        <strain evidence="4">Thoroughbred</strain>
    </source>
</reference>
<evidence type="ECO:0000259" key="3">
    <source>
        <dbReference type="Pfam" id="PF17490"/>
    </source>
</evidence>
<dbReference type="GO" id="GO:0003727">
    <property type="term" value="F:single-stranded RNA binding"/>
    <property type="evidence" value="ECO:0000318"/>
    <property type="project" value="GO_Central"/>
</dbReference>
<evidence type="ECO:0000259" key="2">
    <source>
        <dbReference type="Pfam" id="PF02994"/>
    </source>
</evidence>
<sequence length="194" mass="22596">MKKVSKKYDSMRKCNTRIVGIQGGEEKENGAESVFKQIIAEKFQNLGKEREICVEEASRSPRFVNVKRPTARHIVVKLAKMIDKERMLRAARQKNINYKGTLISFSMDFSAETLQARREWNDIFKSLKDKNLQPRILYLAKISFRYEGEIKTFPDKQKLRNFVAMRHPLQEILKMATIFGGKKTKGKRGHKTQS</sequence>
<protein>
    <recommendedName>
        <fullName evidence="6">L1 transposable element RRM domain-containing protein</fullName>
    </recommendedName>
</protein>
<dbReference type="AlphaFoldDB" id="A0A9L0TSD6"/>
<dbReference type="GO" id="GO:0032197">
    <property type="term" value="P:retrotransposition"/>
    <property type="evidence" value="ECO:0000318"/>
    <property type="project" value="GO_Central"/>
</dbReference>
<feature type="domain" description="L1 transposable element dsRBD-like" evidence="3">
    <location>
        <begin position="111"/>
        <end position="174"/>
    </location>
</feature>
<evidence type="ECO:0008006" key="6">
    <source>
        <dbReference type="Google" id="ProtNLM"/>
    </source>
</evidence>
<dbReference type="PANTHER" id="PTHR11505">
    <property type="entry name" value="L1 TRANSPOSABLE ELEMENT-RELATED"/>
    <property type="match status" value="1"/>
</dbReference>
<dbReference type="Ensembl" id="ENSECAT00000093944.1">
    <property type="protein sequence ID" value="ENSECAP00000089613.1"/>
    <property type="gene ID" value="ENSECAG00000050225.1"/>
</dbReference>
<proteinExistence type="inferred from homology"/>
<reference evidence="4 5" key="1">
    <citation type="journal article" date="2009" name="Science">
        <title>Genome sequence, comparative analysis, and population genetics of the domestic horse.</title>
        <authorList>
            <consortium name="Broad Institute Genome Sequencing Platform"/>
            <consortium name="Broad Institute Whole Genome Assembly Team"/>
            <person name="Wade C.M."/>
            <person name="Giulotto E."/>
            <person name="Sigurdsson S."/>
            <person name="Zoli M."/>
            <person name="Gnerre S."/>
            <person name="Imsland F."/>
            <person name="Lear T.L."/>
            <person name="Adelson D.L."/>
            <person name="Bailey E."/>
            <person name="Bellone R.R."/>
            <person name="Bloecker H."/>
            <person name="Distl O."/>
            <person name="Edgar R.C."/>
            <person name="Garber M."/>
            <person name="Leeb T."/>
            <person name="Mauceli E."/>
            <person name="MacLeod J.N."/>
            <person name="Penedo M.C.T."/>
            <person name="Raison J.M."/>
            <person name="Sharpe T."/>
            <person name="Vogel J."/>
            <person name="Andersson L."/>
            <person name="Antczak D.F."/>
            <person name="Biagi T."/>
            <person name="Binns M.M."/>
            <person name="Chowdhary B.P."/>
            <person name="Coleman S.J."/>
            <person name="Della Valle G."/>
            <person name="Fryc S."/>
            <person name="Guerin G."/>
            <person name="Hasegawa T."/>
            <person name="Hill E.W."/>
            <person name="Jurka J."/>
            <person name="Kiialainen A."/>
            <person name="Lindgren G."/>
            <person name="Liu J."/>
            <person name="Magnani E."/>
            <person name="Mickelson J.R."/>
            <person name="Murray J."/>
            <person name="Nergadze S.G."/>
            <person name="Onofrio R."/>
            <person name="Pedroni S."/>
            <person name="Piras M.F."/>
            <person name="Raudsepp T."/>
            <person name="Rocchi M."/>
            <person name="Roeed K.H."/>
            <person name="Ryder O.A."/>
            <person name="Searle S."/>
            <person name="Skow L."/>
            <person name="Swinburne J.E."/>
            <person name="Syvaenen A.C."/>
            <person name="Tozaki T."/>
            <person name="Valberg S.J."/>
            <person name="Vaudin M."/>
            <person name="White J.R."/>
            <person name="Zody M.C."/>
            <person name="Lander E.S."/>
            <person name="Lindblad-Toh K."/>
        </authorList>
    </citation>
    <scope>NUCLEOTIDE SEQUENCE [LARGE SCALE GENOMIC DNA]</scope>
    <source>
        <strain evidence="4 5">Thoroughbred</strain>
    </source>
</reference>
<dbReference type="InterPro" id="IPR042566">
    <property type="entry name" value="L1_C"/>
</dbReference>
<dbReference type="FunFam" id="3.30.250.20:FF:000005">
    <property type="entry name" value="LINE-1 retrotransposable element ORF1 protein"/>
    <property type="match status" value="1"/>
</dbReference>
<dbReference type="Pfam" id="PF02994">
    <property type="entry name" value="Transposase_22"/>
    <property type="match status" value="1"/>
</dbReference>
<evidence type="ECO:0000313" key="4">
    <source>
        <dbReference type="Ensembl" id="ENSECAP00000089613.1"/>
    </source>
</evidence>
<comment type="similarity">
    <text evidence="1">Belongs to the transposase 22 family.</text>
</comment>
<name>A0A9L0TSD6_HORSE</name>